<evidence type="ECO:0000313" key="4">
    <source>
        <dbReference type="Proteomes" id="UP000824202"/>
    </source>
</evidence>
<dbReference type="Proteomes" id="UP000824202">
    <property type="component" value="Unassembled WGS sequence"/>
</dbReference>
<dbReference type="PROSITE" id="PS51257">
    <property type="entry name" value="PROKAR_LIPOPROTEIN"/>
    <property type="match status" value="1"/>
</dbReference>
<dbReference type="SUPFAM" id="SSF74853">
    <property type="entry name" value="Lamin A/C globular tail domain"/>
    <property type="match status" value="2"/>
</dbReference>
<evidence type="ECO:0000313" key="3">
    <source>
        <dbReference type="EMBL" id="HIX04361.1"/>
    </source>
</evidence>
<feature type="domain" description="LTD" evidence="2">
    <location>
        <begin position="23"/>
        <end position="148"/>
    </location>
</feature>
<name>A0A9D2ACF3_9BACT</name>
<dbReference type="EMBL" id="DXFT01000190">
    <property type="protein sequence ID" value="HIX04361.1"/>
    <property type="molecule type" value="Genomic_DNA"/>
</dbReference>
<feature type="region of interest" description="Disordered" evidence="1">
    <location>
        <begin position="289"/>
        <end position="309"/>
    </location>
</feature>
<feature type="domain" description="LTD" evidence="2">
    <location>
        <begin position="175"/>
        <end position="336"/>
    </location>
</feature>
<dbReference type="PROSITE" id="PS51841">
    <property type="entry name" value="LTD"/>
    <property type="match status" value="2"/>
</dbReference>
<comment type="caution">
    <text evidence="3">The sequence shown here is derived from an EMBL/GenBank/DDBJ whole genome shotgun (WGS) entry which is preliminary data.</text>
</comment>
<dbReference type="AlphaFoldDB" id="A0A9D2ACF3"/>
<protein>
    <submittedName>
        <fullName evidence="3">Lamin tail domain-containing protein</fullName>
    </submittedName>
</protein>
<dbReference type="Gene3D" id="2.60.40.1260">
    <property type="entry name" value="Lamin Tail domain"/>
    <property type="match status" value="2"/>
</dbReference>
<evidence type="ECO:0000256" key="1">
    <source>
        <dbReference type="SAM" id="MobiDB-lite"/>
    </source>
</evidence>
<sequence>MNKFFMAALASIALLAACKDDEEPNTEKPEDGNYTGLVLNEICGGDSNSDDDWVEIYNTSSVAINLQGVTITKIDEDGISEKLYTYPEGATLAAGAYDVKSRTSNELAAKISNSKQVSIVLEMPSGTQIDIFDKDTEVGENGSHSLGGSYARIPDGTGKWTIVSKATKGAANSDEAPEVTEGDYSGLVLNELNGNDPKYIELYNFSDKEIDLTGVQLKKDDDKIVYIAPEGTTLAAHGYLVLYADAANYEEGFTSGLSAKKAVKIELLSPKGELIDVFKNLTIDGTEEWGEDPKYNGDDAGQAYGRQPDGTGKWYLIDSTEGSSNDEAAKGEEISW</sequence>
<evidence type="ECO:0000259" key="2">
    <source>
        <dbReference type="PROSITE" id="PS51841"/>
    </source>
</evidence>
<reference evidence="3" key="2">
    <citation type="submission" date="2021-04" db="EMBL/GenBank/DDBJ databases">
        <authorList>
            <person name="Gilroy R."/>
        </authorList>
    </citation>
    <scope>NUCLEOTIDE SEQUENCE</scope>
    <source>
        <strain evidence="3">23274</strain>
    </source>
</reference>
<accession>A0A9D2ACF3</accession>
<organism evidence="3 4">
    <name type="scientific">Candidatus Odoribacter faecigallinarum</name>
    <dbReference type="NCBI Taxonomy" id="2838706"/>
    <lineage>
        <taxon>Bacteria</taxon>
        <taxon>Pseudomonadati</taxon>
        <taxon>Bacteroidota</taxon>
        <taxon>Bacteroidia</taxon>
        <taxon>Bacteroidales</taxon>
        <taxon>Odoribacteraceae</taxon>
        <taxon>Odoribacter</taxon>
    </lineage>
</organism>
<dbReference type="InterPro" id="IPR036415">
    <property type="entry name" value="Lamin_tail_dom_sf"/>
</dbReference>
<dbReference type="InterPro" id="IPR001322">
    <property type="entry name" value="Lamin_tail_dom"/>
</dbReference>
<dbReference type="Pfam" id="PF00932">
    <property type="entry name" value="LTD"/>
    <property type="match status" value="2"/>
</dbReference>
<proteinExistence type="predicted"/>
<reference evidence="3" key="1">
    <citation type="journal article" date="2021" name="PeerJ">
        <title>Extensive microbial diversity within the chicken gut microbiome revealed by metagenomics and culture.</title>
        <authorList>
            <person name="Gilroy R."/>
            <person name="Ravi A."/>
            <person name="Getino M."/>
            <person name="Pursley I."/>
            <person name="Horton D.L."/>
            <person name="Alikhan N.F."/>
            <person name="Baker D."/>
            <person name="Gharbi K."/>
            <person name="Hall N."/>
            <person name="Watson M."/>
            <person name="Adriaenssens E.M."/>
            <person name="Foster-Nyarko E."/>
            <person name="Jarju S."/>
            <person name="Secka A."/>
            <person name="Antonio M."/>
            <person name="Oren A."/>
            <person name="Chaudhuri R.R."/>
            <person name="La Ragione R."/>
            <person name="Hildebrand F."/>
            <person name="Pallen M.J."/>
        </authorList>
    </citation>
    <scope>NUCLEOTIDE SEQUENCE</scope>
    <source>
        <strain evidence="3">23274</strain>
    </source>
</reference>
<gene>
    <name evidence="3" type="ORF">H9863_09660</name>
</gene>